<dbReference type="Pfam" id="PF13837">
    <property type="entry name" value="Myb_DNA-bind_4"/>
    <property type="match status" value="1"/>
</dbReference>
<dbReference type="Gene3D" id="1.10.10.60">
    <property type="entry name" value="Homeodomain-like"/>
    <property type="match status" value="1"/>
</dbReference>
<dbReference type="PANTHER" id="PTHR47595">
    <property type="entry name" value="HEAT SHOCK 70 KDA PROTEIN 14"/>
    <property type="match status" value="1"/>
</dbReference>
<gene>
    <name evidence="3" type="ORF">OS493_009022</name>
</gene>
<evidence type="ECO:0000313" key="4">
    <source>
        <dbReference type="Proteomes" id="UP001163046"/>
    </source>
</evidence>
<sequence>MADPSARNLYGCSCCHYTSPDLEIFLAHSCSLYLNAYTSSGPLEIPSRPISSALSACSDISEGTSKLDRWEDYDVRLLITTWSDHKHLFGAGKATKKDVFEKIAKQFIQTSGRMVTASQCLGKWGKLLKKQKEIEDHNNKSGNDKKSWKFYEELSQCLANDATINPVYTMESTLQLNDQHEINRSSQQNESDSDESPSESLAKATCTSESSDSSGKRSKAATKKRCRKKPKSRSSATEMLDFLQMYSEKRDKAEEGKLKLLKEMKDDKTAFFNRFFDYMDKK</sequence>
<organism evidence="3 4">
    <name type="scientific">Desmophyllum pertusum</name>
    <dbReference type="NCBI Taxonomy" id="174260"/>
    <lineage>
        <taxon>Eukaryota</taxon>
        <taxon>Metazoa</taxon>
        <taxon>Cnidaria</taxon>
        <taxon>Anthozoa</taxon>
        <taxon>Hexacorallia</taxon>
        <taxon>Scleractinia</taxon>
        <taxon>Caryophylliina</taxon>
        <taxon>Caryophylliidae</taxon>
        <taxon>Desmophyllum</taxon>
    </lineage>
</organism>
<dbReference type="Proteomes" id="UP001163046">
    <property type="component" value="Unassembled WGS sequence"/>
</dbReference>
<feature type="region of interest" description="Disordered" evidence="1">
    <location>
        <begin position="181"/>
        <end position="239"/>
    </location>
</feature>
<dbReference type="EMBL" id="MU826353">
    <property type="protein sequence ID" value="KAJ7380555.1"/>
    <property type="molecule type" value="Genomic_DNA"/>
</dbReference>
<reference evidence="3" key="1">
    <citation type="submission" date="2023-01" db="EMBL/GenBank/DDBJ databases">
        <title>Genome assembly of the deep-sea coral Lophelia pertusa.</title>
        <authorList>
            <person name="Herrera S."/>
            <person name="Cordes E."/>
        </authorList>
    </citation>
    <scope>NUCLEOTIDE SEQUENCE</scope>
    <source>
        <strain evidence="3">USNM1676648</strain>
        <tissue evidence="3">Polyp</tissue>
    </source>
</reference>
<feature type="domain" description="Myb/SANT-like DNA-binding" evidence="2">
    <location>
        <begin position="68"/>
        <end position="156"/>
    </location>
</feature>
<evidence type="ECO:0000259" key="2">
    <source>
        <dbReference type="Pfam" id="PF13837"/>
    </source>
</evidence>
<dbReference type="InterPro" id="IPR044822">
    <property type="entry name" value="Myb_DNA-bind_4"/>
</dbReference>
<protein>
    <recommendedName>
        <fullName evidence="2">Myb/SANT-like DNA-binding domain-containing protein</fullName>
    </recommendedName>
</protein>
<name>A0A9W9ZFL5_9CNID</name>
<dbReference type="AlphaFoldDB" id="A0A9W9ZFL5"/>
<evidence type="ECO:0000256" key="1">
    <source>
        <dbReference type="SAM" id="MobiDB-lite"/>
    </source>
</evidence>
<feature type="compositionally biased region" description="Basic residues" evidence="1">
    <location>
        <begin position="216"/>
        <end position="232"/>
    </location>
</feature>
<comment type="caution">
    <text evidence="3">The sequence shown here is derived from an EMBL/GenBank/DDBJ whole genome shotgun (WGS) entry which is preliminary data.</text>
</comment>
<proteinExistence type="predicted"/>
<dbReference type="PANTHER" id="PTHR47595:SF1">
    <property type="entry name" value="MYB_SANT-LIKE DNA-BINDING DOMAIN-CONTAINING PROTEIN"/>
    <property type="match status" value="1"/>
</dbReference>
<evidence type="ECO:0000313" key="3">
    <source>
        <dbReference type="EMBL" id="KAJ7380555.1"/>
    </source>
</evidence>
<dbReference type="OrthoDB" id="5977695at2759"/>
<accession>A0A9W9ZFL5</accession>
<keyword evidence="4" id="KW-1185">Reference proteome</keyword>